<dbReference type="AlphaFoldDB" id="A0A812V1W8"/>
<organism evidence="1 2">
    <name type="scientific">Symbiodinium pilosum</name>
    <name type="common">Dinoflagellate</name>
    <dbReference type="NCBI Taxonomy" id="2952"/>
    <lineage>
        <taxon>Eukaryota</taxon>
        <taxon>Sar</taxon>
        <taxon>Alveolata</taxon>
        <taxon>Dinophyceae</taxon>
        <taxon>Suessiales</taxon>
        <taxon>Symbiodiniaceae</taxon>
        <taxon>Symbiodinium</taxon>
    </lineage>
</organism>
<dbReference type="EMBL" id="CAJNIZ010039691">
    <property type="protein sequence ID" value="CAE7593395.1"/>
    <property type="molecule type" value="Genomic_DNA"/>
</dbReference>
<dbReference type="OrthoDB" id="194358at2759"/>
<comment type="caution">
    <text evidence="1">The sequence shown here is derived from an EMBL/GenBank/DDBJ whole genome shotgun (WGS) entry which is preliminary data.</text>
</comment>
<name>A0A812V1W8_SYMPI</name>
<protein>
    <submittedName>
        <fullName evidence="1">ANKRD50 protein</fullName>
    </submittedName>
</protein>
<reference evidence="1" key="1">
    <citation type="submission" date="2021-02" db="EMBL/GenBank/DDBJ databases">
        <authorList>
            <person name="Dougan E. K."/>
            <person name="Rhodes N."/>
            <person name="Thang M."/>
            <person name="Chan C."/>
        </authorList>
    </citation>
    <scope>NUCLEOTIDE SEQUENCE</scope>
</reference>
<accession>A0A812V1W8</accession>
<sequence length="74" mass="8432">MAVASLCEENLNLPSAARRLKEALGATKREEYDNGHIQNLSKKFRFRGYIEKVQDRSMTLAQLRKVLKHLGCNA</sequence>
<evidence type="ECO:0000313" key="2">
    <source>
        <dbReference type="Proteomes" id="UP000649617"/>
    </source>
</evidence>
<gene>
    <name evidence="1" type="primary">ANKRD50</name>
    <name evidence="1" type="ORF">SPIL2461_LOCUS15803</name>
</gene>
<proteinExistence type="predicted"/>
<evidence type="ECO:0000313" key="1">
    <source>
        <dbReference type="EMBL" id="CAE7593395.1"/>
    </source>
</evidence>
<dbReference type="Proteomes" id="UP000649617">
    <property type="component" value="Unassembled WGS sequence"/>
</dbReference>
<keyword evidence="2" id="KW-1185">Reference proteome</keyword>